<keyword evidence="1" id="KW-0812">Transmembrane</keyword>
<evidence type="ECO:0000313" key="2">
    <source>
        <dbReference type="EMBL" id="KAF8674685.1"/>
    </source>
</evidence>
<evidence type="ECO:0000313" key="3">
    <source>
        <dbReference type="Proteomes" id="UP000650582"/>
    </source>
</evidence>
<accession>A0A8H7LGX2</accession>
<sequence>MESLTFRQDIAHWGSGLVNIAWGRAPEKGYFKRVSKFVEMLAINSTIEAVTLPYFATDSIEWIRSASELPDHLRNMHPEDAMITSLNLSPGGNITIFVGSALLIPSLANHTSWSMDPWTSRTIEEKRLLIYLVGPIEDFRYTITKPSEGAYLYLDKSNMQAYAFAWVTFRAGVGRCRDYQCIISSRSTIRSNTRLSLEPHPFTFQALEMATTVAAALAYQNISIPYASENLNDYIETILLRSYSAAWNSISNLMSTSLAPSRYHPAVPVLVAKVDRARVFGWLGLQLSVTLLSIIFLILQRKVSQIPLLGDVSLAAFYLDTTNLPESDSPYAPIDGALKVHDEDGLLKVKVV</sequence>
<keyword evidence="1" id="KW-1133">Transmembrane helix</keyword>
<protein>
    <submittedName>
        <fullName evidence="2">Uncharacterized protein</fullName>
    </submittedName>
</protein>
<dbReference type="AlphaFoldDB" id="A0A8H7LGX2"/>
<feature type="transmembrane region" description="Helical" evidence="1">
    <location>
        <begin position="279"/>
        <end position="299"/>
    </location>
</feature>
<reference evidence="2" key="1">
    <citation type="submission" date="2020-09" db="EMBL/GenBank/DDBJ databases">
        <title>Comparative genome analyses of four rice-infecting Rhizoctonia solani isolates reveal extensive enrichment of homogalacturonan modification genes.</title>
        <authorList>
            <person name="Lee D.-Y."/>
            <person name="Jeon J."/>
            <person name="Kim K.-T."/>
            <person name="Cheong K."/>
            <person name="Song H."/>
            <person name="Choi G."/>
            <person name="Ko J."/>
            <person name="Opiyo S.O."/>
            <person name="Zuo S."/>
            <person name="Madhav S."/>
            <person name="Lee Y.-H."/>
            <person name="Wang G.-L."/>
        </authorList>
    </citation>
    <scope>NUCLEOTIDE SEQUENCE</scope>
    <source>
        <strain evidence="2">AG1-IA YN-7</strain>
    </source>
</reference>
<dbReference type="EMBL" id="JACYCC010000130">
    <property type="protein sequence ID" value="KAF8674685.1"/>
    <property type="molecule type" value="Genomic_DNA"/>
</dbReference>
<name>A0A8H7LGX2_9AGAM</name>
<dbReference type="Proteomes" id="UP000650582">
    <property type="component" value="Unassembled WGS sequence"/>
</dbReference>
<gene>
    <name evidence="2" type="ORF">RHS04_07277</name>
</gene>
<evidence type="ECO:0000256" key="1">
    <source>
        <dbReference type="SAM" id="Phobius"/>
    </source>
</evidence>
<keyword evidence="1" id="KW-0472">Membrane</keyword>
<proteinExistence type="predicted"/>
<organism evidence="2 3">
    <name type="scientific">Rhizoctonia solani</name>
    <dbReference type="NCBI Taxonomy" id="456999"/>
    <lineage>
        <taxon>Eukaryota</taxon>
        <taxon>Fungi</taxon>
        <taxon>Dikarya</taxon>
        <taxon>Basidiomycota</taxon>
        <taxon>Agaricomycotina</taxon>
        <taxon>Agaricomycetes</taxon>
        <taxon>Cantharellales</taxon>
        <taxon>Ceratobasidiaceae</taxon>
        <taxon>Rhizoctonia</taxon>
    </lineage>
</organism>
<comment type="caution">
    <text evidence="2">The sequence shown here is derived from an EMBL/GenBank/DDBJ whole genome shotgun (WGS) entry which is preliminary data.</text>
</comment>